<evidence type="ECO:0000256" key="9">
    <source>
        <dbReference type="ARBA" id="ARBA00022958"/>
    </source>
</evidence>
<evidence type="ECO:0000256" key="2">
    <source>
        <dbReference type="ARBA" id="ARBA00001958"/>
    </source>
</evidence>
<dbReference type="GO" id="GO:0004835">
    <property type="term" value="F:tubulin-tyrosine ligase activity"/>
    <property type="evidence" value="ECO:0007669"/>
    <property type="project" value="UniProtKB-EC"/>
</dbReference>
<dbReference type="PANTHER" id="PTHR46570:SF1">
    <property type="entry name" value="TUBULIN--TYROSINE LIGASE"/>
    <property type="match status" value="1"/>
</dbReference>
<comment type="cofactor">
    <cofactor evidence="1">
        <name>Mg(2+)</name>
        <dbReference type="ChEBI" id="CHEBI:18420"/>
    </cofactor>
</comment>
<evidence type="ECO:0000256" key="3">
    <source>
        <dbReference type="ARBA" id="ARBA00006820"/>
    </source>
</evidence>
<reference evidence="14 15" key="1">
    <citation type="journal article" date="2015" name="Genome Biol. Evol.">
        <title>Comparative Genomics of a Bacterivorous Green Alga Reveals Evolutionary Causalities and Consequences of Phago-Mixotrophic Mode of Nutrition.</title>
        <authorList>
            <person name="Burns J.A."/>
            <person name="Paasch A."/>
            <person name="Narechania A."/>
            <person name="Kim E."/>
        </authorList>
    </citation>
    <scope>NUCLEOTIDE SEQUENCE [LARGE SCALE GENOMIC DNA]</scope>
    <source>
        <strain evidence="14 15">PLY_AMNH</strain>
    </source>
</reference>
<dbReference type="SUPFAM" id="SSF56059">
    <property type="entry name" value="Glutathione synthetase ATP-binding domain-like"/>
    <property type="match status" value="1"/>
</dbReference>
<evidence type="ECO:0000313" key="14">
    <source>
        <dbReference type="EMBL" id="KAK3259864.1"/>
    </source>
</evidence>
<evidence type="ECO:0000256" key="5">
    <source>
        <dbReference type="ARBA" id="ARBA00022598"/>
    </source>
</evidence>
<dbReference type="GO" id="GO:0000226">
    <property type="term" value="P:microtubule cytoskeleton organization"/>
    <property type="evidence" value="ECO:0007669"/>
    <property type="project" value="TreeGrafter"/>
</dbReference>
<keyword evidence="8" id="KW-0460">Magnesium</keyword>
<dbReference type="EMBL" id="LGRX02018417">
    <property type="protein sequence ID" value="KAK3259864.1"/>
    <property type="molecule type" value="Genomic_DNA"/>
</dbReference>
<evidence type="ECO:0000256" key="7">
    <source>
        <dbReference type="ARBA" id="ARBA00022840"/>
    </source>
</evidence>
<proteinExistence type="inferred from homology"/>
<feature type="non-terminal residue" evidence="14">
    <location>
        <position position="1"/>
    </location>
</feature>
<organism evidence="14 15">
    <name type="scientific">Cymbomonas tetramitiformis</name>
    <dbReference type="NCBI Taxonomy" id="36881"/>
    <lineage>
        <taxon>Eukaryota</taxon>
        <taxon>Viridiplantae</taxon>
        <taxon>Chlorophyta</taxon>
        <taxon>Pyramimonadophyceae</taxon>
        <taxon>Pyramimonadales</taxon>
        <taxon>Pyramimonadaceae</taxon>
        <taxon>Cymbomonas</taxon>
    </lineage>
</organism>
<comment type="function">
    <text evidence="10">Catalyzes the post-translational addition of a tyrosine to the C-terminal end of detyrosinated alpha-tubulin.</text>
</comment>
<name>A0AAE0KTH3_9CHLO</name>
<evidence type="ECO:0000256" key="12">
    <source>
        <dbReference type="ARBA" id="ARBA00041021"/>
    </source>
</evidence>
<evidence type="ECO:0000256" key="11">
    <source>
        <dbReference type="ARBA" id="ARBA00038960"/>
    </source>
</evidence>
<comment type="cofactor">
    <cofactor evidence="2">
        <name>K(+)</name>
        <dbReference type="ChEBI" id="CHEBI:29103"/>
    </cofactor>
</comment>
<sequence>GHSWPGVVGRAGSGHGGGTKCHLALVGFMITFANWDLRDLRLASTLNLRTCSEDFDLSDLSNPIQHISNHCVQLESDQYGTQEQGNELFTEEFLEVLEQKHPGHGEQRLMELMDQMRYIVIHTVASIREVVGGVDYDCFQLLGYDFMIDEDMKVWLLEVNGSPACASRLLDRFAADVVKIIIDPLISPQSGLEQSTQGTLFDHLPLPKSL</sequence>
<dbReference type="AlphaFoldDB" id="A0AAE0KTH3"/>
<evidence type="ECO:0000313" key="15">
    <source>
        <dbReference type="Proteomes" id="UP001190700"/>
    </source>
</evidence>
<comment type="subunit">
    <text evidence="4">Monomer.</text>
</comment>
<comment type="similarity">
    <text evidence="3">Belongs to the tubulin--tyrosine ligase family.</text>
</comment>
<dbReference type="GO" id="GO:0005524">
    <property type="term" value="F:ATP binding"/>
    <property type="evidence" value="ECO:0007669"/>
    <property type="project" value="UniProtKB-KW"/>
</dbReference>
<evidence type="ECO:0000256" key="6">
    <source>
        <dbReference type="ARBA" id="ARBA00022741"/>
    </source>
</evidence>
<dbReference type="Gene3D" id="3.30.470.20">
    <property type="entry name" value="ATP-grasp fold, B domain"/>
    <property type="match status" value="1"/>
</dbReference>
<dbReference type="Proteomes" id="UP001190700">
    <property type="component" value="Unassembled WGS sequence"/>
</dbReference>
<evidence type="ECO:0000256" key="4">
    <source>
        <dbReference type="ARBA" id="ARBA00011245"/>
    </source>
</evidence>
<dbReference type="EC" id="6.3.2.25" evidence="11"/>
<dbReference type="InterPro" id="IPR052492">
    <property type="entry name" value="Tubulin-tyrosine_ligase"/>
</dbReference>
<dbReference type="InterPro" id="IPR004344">
    <property type="entry name" value="TTL/TTLL_fam"/>
</dbReference>
<keyword evidence="9" id="KW-0630">Potassium</keyword>
<evidence type="ECO:0000256" key="10">
    <source>
        <dbReference type="ARBA" id="ARBA00037791"/>
    </source>
</evidence>
<dbReference type="Pfam" id="PF03133">
    <property type="entry name" value="TTL"/>
    <property type="match status" value="1"/>
</dbReference>
<protein>
    <recommendedName>
        <fullName evidence="12">Tubulin--tyrosine ligase</fullName>
        <ecNumber evidence="11">6.3.2.25</ecNumber>
    </recommendedName>
</protein>
<evidence type="ECO:0000256" key="13">
    <source>
        <dbReference type="ARBA" id="ARBA00047950"/>
    </source>
</evidence>
<dbReference type="PROSITE" id="PS51221">
    <property type="entry name" value="TTL"/>
    <property type="match status" value="1"/>
</dbReference>
<gene>
    <name evidence="14" type="ORF">CYMTET_31153</name>
</gene>
<keyword evidence="5" id="KW-0436">Ligase</keyword>
<accession>A0AAE0KTH3</accession>
<comment type="catalytic activity">
    <reaction evidence="13">
        <text>C-terminal L-alpha-aminoacyl-L-glutamyl-L-glutamyl-[tubulin] + L-tyrosine + ATP = C-terminal L-alpha-aminoacyl-L-glutamyl-L-glutamyl-L-tyrosyl-[tubulin] + ADP + phosphate + H(+)</text>
        <dbReference type="Rhea" id="RHEA:17605"/>
        <dbReference type="Rhea" id="RHEA-COMP:16434"/>
        <dbReference type="Rhea" id="RHEA-COMP:16435"/>
        <dbReference type="ChEBI" id="CHEBI:15378"/>
        <dbReference type="ChEBI" id="CHEBI:30616"/>
        <dbReference type="ChEBI" id="CHEBI:43474"/>
        <dbReference type="ChEBI" id="CHEBI:58315"/>
        <dbReference type="ChEBI" id="CHEBI:149554"/>
        <dbReference type="ChEBI" id="CHEBI:149555"/>
        <dbReference type="ChEBI" id="CHEBI:456216"/>
        <dbReference type="EC" id="6.3.2.25"/>
    </reaction>
</comment>
<evidence type="ECO:0000256" key="1">
    <source>
        <dbReference type="ARBA" id="ARBA00001946"/>
    </source>
</evidence>
<keyword evidence="6" id="KW-0547">Nucleotide-binding</keyword>
<evidence type="ECO:0000256" key="8">
    <source>
        <dbReference type="ARBA" id="ARBA00022842"/>
    </source>
</evidence>
<keyword evidence="7" id="KW-0067">ATP-binding</keyword>
<dbReference type="PANTHER" id="PTHR46570">
    <property type="entry name" value="TUBULIN--TYROSINE LIGASE"/>
    <property type="match status" value="1"/>
</dbReference>
<comment type="caution">
    <text evidence="14">The sequence shown here is derived from an EMBL/GenBank/DDBJ whole genome shotgun (WGS) entry which is preliminary data.</text>
</comment>
<dbReference type="GO" id="GO:0005876">
    <property type="term" value="C:spindle microtubule"/>
    <property type="evidence" value="ECO:0007669"/>
    <property type="project" value="TreeGrafter"/>
</dbReference>
<keyword evidence="15" id="KW-1185">Reference proteome</keyword>